<evidence type="ECO:0000313" key="4">
    <source>
        <dbReference type="EMBL" id="TFF37019.1"/>
    </source>
</evidence>
<name>A0A4Y8SDA5_9SPHI</name>
<protein>
    <submittedName>
        <fullName evidence="4">DUF4974 domain-containing protein</fullName>
    </submittedName>
</protein>
<dbReference type="PANTHER" id="PTHR30273:SF2">
    <property type="entry name" value="PROTEIN FECR"/>
    <property type="match status" value="1"/>
</dbReference>
<evidence type="ECO:0000259" key="3">
    <source>
        <dbReference type="Pfam" id="PF16344"/>
    </source>
</evidence>
<keyword evidence="1" id="KW-0472">Membrane</keyword>
<accession>A0A4Y8SDA5</accession>
<dbReference type="RefSeq" id="WP_133231672.1">
    <property type="nucleotide sequence ID" value="NZ_SOZE01000012.1"/>
</dbReference>
<dbReference type="Gene3D" id="2.60.120.1440">
    <property type="match status" value="1"/>
</dbReference>
<evidence type="ECO:0000313" key="5">
    <source>
        <dbReference type="Proteomes" id="UP000297540"/>
    </source>
</evidence>
<dbReference type="Gene3D" id="3.55.50.30">
    <property type="match status" value="1"/>
</dbReference>
<dbReference type="EMBL" id="SOZE01000012">
    <property type="protein sequence ID" value="TFF37019.1"/>
    <property type="molecule type" value="Genomic_DNA"/>
</dbReference>
<dbReference type="InterPro" id="IPR012373">
    <property type="entry name" value="Ferrdict_sens_TM"/>
</dbReference>
<feature type="domain" description="FecR protein" evidence="2">
    <location>
        <begin position="132"/>
        <end position="225"/>
    </location>
</feature>
<sequence>MDKHLPLYNLFVKYLEDKCSPDEIRQLLLYFDDAESEYVLRSLIKAELGFLSNGEGNEQKADAAVKKVKSIIIKEIADRNNQELKHNSKRKFVLQNWMKIAALWLVLITSVFLLVSRQIGNNDKRQSMKFASTKPGERKLLQLYDGTKVWLSPSSSLEYQDQLIGNLREVKLEGEAFFEVAKDKKHPFIIHSGRMQTEVVGTSFNVNSYSKQNIYNVTVVTGIVKVSMMSDKKEKLSEVILKPKQQAIFNNAQSTLADKLITTVDAVIKKKDGILSYEGTPVPEVVSDLKRYYNQSIELENKSAACLCYGEFDTKKPIGIVLSQLAAAIGATVRETEKGYFLEGGCNDK</sequence>
<dbReference type="Pfam" id="PF04773">
    <property type="entry name" value="FecR"/>
    <property type="match status" value="1"/>
</dbReference>
<comment type="caution">
    <text evidence="4">The sequence shown here is derived from an EMBL/GenBank/DDBJ whole genome shotgun (WGS) entry which is preliminary data.</text>
</comment>
<evidence type="ECO:0000259" key="2">
    <source>
        <dbReference type="Pfam" id="PF04773"/>
    </source>
</evidence>
<dbReference type="GO" id="GO:0016989">
    <property type="term" value="F:sigma factor antagonist activity"/>
    <property type="evidence" value="ECO:0007669"/>
    <property type="project" value="TreeGrafter"/>
</dbReference>
<dbReference type="Proteomes" id="UP000297540">
    <property type="component" value="Unassembled WGS sequence"/>
</dbReference>
<dbReference type="PANTHER" id="PTHR30273">
    <property type="entry name" value="PERIPLASMIC SIGNAL SENSOR AND SIGMA FACTOR ACTIVATOR FECR-RELATED"/>
    <property type="match status" value="1"/>
</dbReference>
<keyword evidence="1" id="KW-1133">Transmembrane helix</keyword>
<feature type="domain" description="Protein FecR C-terminal" evidence="3">
    <location>
        <begin position="275"/>
        <end position="336"/>
    </location>
</feature>
<dbReference type="InterPro" id="IPR006860">
    <property type="entry name" value="FecR"/>
</dbReference>
<evidence type="ECO:0000256" key="1">
    <source>
        <dbReference type="SAM" id="Phobius"/>
    </source>
</evidence>
<dbReference type="Pfam" id="PF16344">
    <property type="entry name" value="FecR_C"/>
    <property type="match status" value="1"/>
</dbReference>
<keyword evidence="5" id="KW-1185">Reference proteome</keyword>
<feature type="transmembrane region" description="Helical" evidence="1">
    <location>
        <begin position="97"/>
        <end position="115"/>
    </location>
</feature>
<dbReference type="OrthoDB" id="645173at2"/>
<dbReference type="PIRSF" id="PIRSF018266">
    <property type="entry name" value="FecR"/>
    <property type="match status" value="1"/>
</dbReference>
<dbReference type="AlphaFoldDB" id="A0A4Y8SDA5"/>
<organism evidence="4 5">
    <name type="scientific">Mucilaginibacter psychrotolerans</name>
    <dbReference type="NCBI Taxonomy" id="1524096"/>
    <lineage>
        <taxon>Bacteria</taxon>
        <taxon>Pseudomonadati</taxon>
        <taxon>Bacteroidota</taxon>
        <taxon>Sphingobacteriia</taxon>
        <taxon>Sphingobacteriales</taxon>
        <taxon>Sphingobacteriaceae</taxon>
        <taxon>Mucilaginibacter</taxon>
    </lineage>
</organism>
<proteinExistence type="predicted"/>
<dbReference type="InterPro" id="IPR032508">
    <property type="entry name" value="FecR_C"/>
</dbReference>
<keyword evidence="1" id="KW-0812">Transmembrane</keyword>
<reference evidence="4 5" key="1">
    <citation type="journal article" date="2017" name="Int. J. Syst. Evol. Microbiol.">
        <title>Mucilaginibacterpsychrotolerans sp. nov., isolated from peatlands.</title>
        <authorList>
            <person name="Deng Y."/>
            <person name="Shen L."/>
            <person name="Xu B."/>
            <person name="Liu Y."/>
            <person name="Gu Z."/>
            <person name="Liu H."/>
            <person name="Zhou Y."/>
        </authorList>
    </citation>
    <scope>NUCLEOTIDE SEQUENCE [LARGE SCALE GENOMIC DNA]</scope>
    <source>
        <strain evidence="4 5">NH7-4</strain>
    </source>
</reference>
<gene>
    <name evidence="4" type="ORF">E2R66_13105</name>
</gene>